<keyword evidence="2" id="KW-1185">Reference proteome</keyword>
<evidence type="ECO:0000313" key="1">
    <source>
        <dbReference type="EMBL" id="MES1930591.1"/>
    </source>
</evidence>
<evidence type="ECO:0000313" key="2">
    <source>
        <dbReference type="Proteomes" id="UP001460888"/>
    </source>
</evidence>
<dbReference type="Proteomes" id="UP001460888">
    <property type="component" value="Unassembled WGS sequence"/>
</dbReference>
<organism evidence="1 2">
    <name type="scientific">Salinisphaera dokdonensis CL-ES53</name>
    <dbReference type="NCBI Taxonomy" id="1304272"/>
    <lineage>
        <taxon>Bacteria</taxon>
        <taxon>Pseudomonadati</taxon>
        <taxon>Pseudomonadota</taxon>
        <taxon>Gammaproteobacteria</taxon>
        <taxon>Salinisphaerales</taxon>
        <taxon>Salinisphaeraceae</taxon>
        <taxon>Salinisphaera</taxon>
    </lineage>
</organism>
<accession>A0ABV2B3Y9</accession>
<dbReference type="EMBL" id="APND01000005">
    <property type="protein sequence ID" value="MES1930591.1"/>
    <property type="molecule type" value="Genomic_DNA"/>
</dbReference>
<name>A0ABV2B3Y9_9GAMM</name>
<sequence length="344" mass="38803">MTDTHDFAGSKAEALLEAHVAWVLSRMEGDALKAALEQQIDWVLDDAAQLQLGDVISTASVQQTAVDYAADMKVGGAIPALVGDIAIALYEHPIQEETTLEELLPDREFEELLDKLLEMQALREEVIHQSVSNPVFANLVAQLLYSGLRGYFAHSKRLAARVPGARMAMKFGRAVVDRAPPRIGDALERGIRRYVERNTEAGMQASEAYLHDAFESDESRQAILDFWDDNKHRSVASVRDFAGQLDVEELFVIGYEYWQRLRRMPIYRELIETGVEVFFENYRDATLTDLLDDIGVTRDMMVRDGMRFLPQAIEALRAKGLLAPAIRRQLEDFYRSDAVAAIVR</sequence>
<reference evidence="1 2" key="1">
    <citation type="submission" date="2013-03" db="EMBL/GenBank/DDBJ databases">
        <title>Salinisphaera dokdonensis CL-ES53 Genome Sequencing.</title>
        <authorList>
            <person name="Li C."/>
            <person name="Lai Q."/>
            <person name="Shao Z."/>
        </authorList>
    </citation>
    <scope>NUCLEOTIDE SEQUENCE [LARGE SCALE GENOMIC DNA]</scope>
    <source>
        <strain evidence="1 2">CL-ES53</strain>
    </source>
</reference>
<protein>
    <submittedName>
        <fullName evidence="1">Uncharacterized protein</fullName>
    </submittedName>
</protein>
<gene>
    <name evidence="1" type="ORF">SADO_15114</name>
</gene>
<proteinExistence type="predicted"/>
<comment type="caution">
    <text evidence="1">The sequence shown here is derived from an EMBL/GenBank/DDBJ whole genome shotgun (WGS) entry which is preliminary data.</text>
</comment>
<dbReference type="RefSeq" id="WP_353112933.1">
    <property type="nucleotide sequence ID" value="NZ_APND01000005.1"/>
</dbReference>